<comment type="caution">
    <text evidence="1">The sequence shown here is derived from an EMBL/GenBank/DDBJ whole genome shotgun (WGS) entry which is preliminary data.</text>
</comment>
<organism evidence="1 2">
    <name type="scientific">Coemansia furcata</name>
    <dbReference type="NCBI Taxonomy" id="417177"/>
    <lineage>
        <taxon>Eukaryota</taxon>
        <taxon>Fungi</taxon>
        <taxon>Fungi incertae sedis</taxon>
        <taxon>Zoopagomycota</taxon>
        <taxon>Kickxellomycotina</taxon>
        <taxon>Kickxellomycetes</taxon>
        <taxon>Kickxellales</taxon>
        <taxon>Kickxellaceae</taxon>
        <taxon>Coemansia</taxon>
    </lineage>
</organism>
<keyword evidence="2" id="KW-1185">Reference proteome</keyword>
<dbReference type="Proteomes" id="UP001140096">
    <property type="component" value="Unassembled WGS sequence"/>
</dbReference>
<accession>A0ACC1LSV3</accession>
<evidence type="ECO:0000313" key="2">
    <source>
        <dbReference type="Proteomes" id="UP001140096"/>
    </source>
</evidence>
<dbReference type="EMBL" id="JANBUP010000007">
    <property type="protein sequence ID" value="KAJ2814043.1"/>
    <property type="molecule type" value="Genomic_DNA"/>
</dbReference>
<protein>
    <submittedName>
        <fullName evidence="1">Uncharacterized protein</fullName>
    </submittedName>
</protein>
<reference evidence="1" key="1">
    <citation type="submission" date="2022-07" db="EMBL/GenBank/DDBJ databases">
        <title>Phylogenomic reconstructions and comparative analyses of Kickxellomycotina fungi.</title>
        <authorList>
            <person name="Reynolds N.K."/>
            <person name="Stajich J.E."/>
            <person name="Barry K."/>
            <person name="Grigoriev I.V."/>
            <person name="Crous P."/>
            <person name="Smith M.E."/>
        </authorList>
    </citation>
    <scope>NUCLEOTIDE SEQUENCE</scope>
    <source>
        <strain evidence="1">CBS 102833</strain>
    </source>
</reference>
<name>A0ACC1LSV3_9FUNG</name>
<sequence length="590" mass="66873">MMSLSLPLTPLTPLPTAQMLPCHVIASIAQYIELGATTTPSVIKSGTINIPIPSKELVPLAAVCQSWRVIVDPLIYRVAAHCTSSDLPYTLSDTRIPKLSVAIERRKQHLVRQFYLFIDFSKLFTAESLMSFLDFAENTCGEMTSVYKLALIPTYSESMYLWQGPSESEAAESMDISTAMEKFFKCVRSLTPNARIVVTINGSCYRSNRSSVKNHDHAMALLPAMFAERTTQLVIDHISLSWPQLDKLVLGMLCSISISGYKGQQCHIELIQRHAPWLERLEMVKFTTQAIVRITWGHTPTSTCSYPKLKKLCIASVVGFRPKKMRQPTIDPFPALEVLDCQTCFPFTTSIVLEGRQSHLRVLKLHMDTELFGVMRDKGLLRESSFRKLEIISLGWAERNSIEGEKFSERMLLKSFEIGARTQVVYANRLTIADIDVVLPKIHFTSTLRALDFKETALTIAQAVVLLNGFPKLCEASLFLREVPGDRSRRMPTPEEVAQFNKRFIDCQSSVLFLNICKTQFVNSRRAGEFIVLMSDVLPSVICVRINCSTDTLTERVCKDIKFTLQREIYQNKRVQEIKFVQDIQFVEEI</sequence>
<gene>
    <name evidence="1" type="ORF">H4S07_000212</name>
</gene>
<proteinExistence type="predicted"/>
<evidence type="ECO:0000313" key="1">
    <source>
        <dbReference type="EMBL" id="KAJ2814043.1"/>
    </source>
</evidence>